<dbReference type="InterPro" id="IPR036526">
    <property type="entry name" value="C-N_Hydrolase_sf"/>
</dbReference>
<proteinExistence type="inferred from homology"/>
<reference evidence="4 5" key="2">
    <citation type="submission" date="2019-01" db="EMBL/GenBank/DDBJ databases">
        <authorList>
            <person name="Li Y."/>
        </authorList>
    </citation>
    <scope>NUCLEOTIDE SEQUENCE [LARGE SCALE GENOMIC DNA]</scope>
    <source>
        <strain evidence="4 5">07D10-4-3</strain>
    </source>
</reference>
<dbReference type="PANTHER" id="PTHR43674:SF2">
    <property type="entry name" value="BETA-UREIDOPROPIONASE"/>
    <property type="match status" value="1"/>
</dbReference>
<evidence type="ECO:0000259" key="3">
    <source>
        <dbReference type="PROSITE" id="PS50263"/>
    </source>
</evidence>
<dbReference type="PROSITE" id="PS01227">
    <property type="entry name" value="UPF0012"/>
    <property type="match status" value="1"/>
</dbReference>
<keyword evidence="2 4" id="KW-0378">Hydrolase</keyword>
<evidence type="ECO:0000313" key="4">
    <source>
        <dbReference type="EMBL" id="RWR34405.1"/>
    </source>
</evidence>
<dbReference type="Proteomes" id="UP000284451">
    <property type="component" value="Unassembled WGS sequence"/>
</dbReference>
<accession>A0A443KNE6</accession>
<dbReference type="GO" id="GO:0016811">
    <property type="term" value="F:hydrolase activity, acting on carbon-nitrogen (but not peptide) bonds, in linear amides"/>
    <property type="evidence" value="ECO:0007669"/>
    <property type="project" value="UniProtKB-ARBA"/>
</dbReference>
<evidence type="ECO:0000256" key="1">
    <source>
        <dbReference type="ARBA" id="ARBA00010613"/>
    </source>
</evidence>
<comment type="caution">
    <text evidence="4">The sequence shown here is derived from an EMBL/GenBank/DDBJ whole genome shotgun (WGS) entry which is preliminary data.</text>
</comment>
<comment type="similarity">
    <text evidence="1">Belongs to the carbon-nitrogen hydrolase superfamily. NIT1/NIT2 family.</text>
</comment>
<dbReference type="EMBL" id="SAUY01000002">
    <property type="protein sequence ID" value="RWR34405.1"/>
    <property type="molecule type" value="Genomic_DNA"/>
</dbReference>
<dbReference type="PANTHER" id="PTHR43674">
    <property type="entry name" value="NITRILASE C965.09-RELATED"/>
    <property type="match status" value="1"/>
</dbReference>
<dbReference type="PROSITE" id="PS50263">
    <property type="entry name" value="CN_HYDROLASE"/>
    <property type="match status" value="1"/>
</dbReference>
<feature type="domain" description="CN hydrolase" evidence="3">
    <location>
        <begin position="10"/>
        <end position="247"/>
    </location>
</feature>
<dbReference type="InterPro" id="IPR050345">
    <property type="entry name" value="Aliph_Amidase/BUP"/>
</dbReference>
<name>A0A443KNE6_9RHOB</name>
<organism evidence="4 5">
    <name type="scientific">Paenirhodobacter populi</name>
    <dbReference type="NCBI Taxonomy" id="2306993"/>
    <lineage>
        <taxon>Bacteria</taxon>
        <taxon>Pseudomonadati</taxon>
        <taxon>Pseudomonadota</taxon>
        <taxon>Alphaproteobacteria</taxon>
        <taxon>Rhodobacterales</taxon>
        <taxon>Rhodobacter group</taxon>
        <taxon>Paenirhodobacter</taxon>
    </lineage>
</organism>
<reference evidence="4 5" key="1">
    <citation type="submission" date="2019-01" db="EMBL/GenBank/DDBJ databases">
        <title>Sinorhodobacter populi sp. nov. isolated from the symptomatic bark tissue of Populus euramericana canker.</title>
        <authorList>
            <person name="Xu G."/>
        </authorList>
    </citation>
    <scope>NUCLEOTIDE SEQUENCE [LARGE SCALE GENOMIC DNA]</scope>
    <source>
        <strain evidence="4 5">07D10-4-3</strain>
    </source>
</reference>
<dbReference type="Pfam" id="PF00795">
    <property type="entry name" value="CN_hydrolase"/>
    <property type="match status" value="1"/>
</dbReference>
<dbReference type="CDD" id="cd07576">
    <property type="entry name" value="R-amidase_like"/>
    <property type="match status" value="1"/>
</dbReference>
<dbReference type="InterPro" id="IPR003010">
    <property type="entry name" value="C-N_Hydrolase"/>
</dbReference>
<dbReference type="InterPro" id="IPR044083">
    <property type="entry name" value="RamA-like"/>
</dbReference>
<evidence type="ECO:0000313" key="5">
    <source>
        <dbReference type="Proteomes" id="UP000284451"/>
    </source>
</evidence>
<evidence type="ECO:0000256" key="2">
    <source>
        <dbReference type="ARBA" id="ARBA00022801"/>
    </source>
</evidence>
<dbReference type="AlphaFoldDB" id="A0A443KNE6"/>
<dbReference type="Gene3D" id="3.60.110.10">
    <property type="entry name" value="Carbon-nitrogen hydrolase"/>
    <property type="match status" value="1"/>
</dbReference>
<sequence>MTRPEQEPDVKLILSQPMPTDGRIEAAFAQIETLLAVARAAGADMVLLPELFLPGYNRPDLHGTLAQPLDGPWIARLRQMARDSRCGITLGLAERDGAEVYNTAVAIGPDGTILASYRKIQLFGPMERASFRPGDAPPPVFALGKRRLGLLICYDIEFPAHAADLARRGAGIILVPTANPEGYEFVADVLVPARAHENALIVAYANFCGSEEGLRFSGRSVIAGPDARAIAGAGALTEAVLIVTLPERDDYQPGLLSMQAADLRIPQG</sequence>
<protein>
    <submittedName>
        <fullName evidence="4">Carbon-nitrogen hydrolase family protein</fullName>
    </submittedName>
</protein>
<dbReference type="InterPro" id="IPR001110">
    <property type="entry name" value="UPF0012_CS"/>
</dbReference>
<gene>
    <name evidence="4" type="ORF">D2T29_02330</name>
</gene>
<dbReference type="SUPFAM" id="SSF56317">
    <property type="entry name" value="Carbon-nitrogen hydrolase"/>
    <property type="match status" value="1"/>
</dbReference>